<keyword evidence="2" id="KW-1185">Reference proteome</keyword>
<dbReference type="Proteomes" id="UP001596456">
    <property type="component" value="Unassembled WGS sequence"/>
</dbReference>
<accession>A0ABW2KXN4</accession>
<organism evidence="1 2">
    <name type="scientific">Rhodocista pekingensis</name>
    <dbReference type="NCBI Taxonomy" id="201185"/>
    <lineage>
        <taxon>Bacteria</taxon>
        <taxon>Pseudomonadati</taxon>
        <taxon>Pseudomonadota</taxon>
        <taxon>Alphaproteobacteria</taxon>
        <taxon>Rhodospirillales</taxon>
        <taxon>Azospirillaceae</taxon>
        <taxon>Rhodocista</taxon>
    </lineage>
</organism>
<comment type="caution">
    <text evidence="1">The sequence shown here is derived from an EMBL/GenBank/DDBJ whole genome shotgun (WGS) entry which is preliminary data.</text>
</comment>
<dbReference type="RefSeq" id="WP_377359638.1">
    <property type="nucleotide sequence ID" value="NZ_JBHTCM010000012.1"/>
</dbReference>
<name>A0ABW2KXN4_9PROT</name>
<sequence>MDDVQKYVFKIKGEYTIGTLPMSRLAEYMADLARMLGEPSKVHFVELVRSSIGLVHSVERDASPLVDARIDDIEQGTADVVHMDAYRALNKKLREDRSVGELQPVGRDARVLMFPGKDAPEPVKLSGVPGAGSIDGTIIRVGGTRDEIPVCVQSGHVVHARCVASKALAKELARFLFEGELRLYGQGKWARDEDGIWTLQRFAIRSFEPLDMTPLTSAVAELRAIEGADWASADDLWREAMEIRHGGALH</sequence>
<proteinExistence type="predicted"/>
<evidence type="ECO:0000313" key="2">
    <source>
        <dbReference type="Proteomes" id="UP001596456"/>
    </source>
</evidence>
<reference evidence="2" key="1">
    <citation type="journal article" date="2019" name="Int. J. Syst. Evol. Microbiol.">
        <title>The Global Catalogue of Microorganisms (GCM) 10K type strain sequencing project: providing services to taxonomists for standard genome sequencing and annotation.</title>
        <authorList>
            <consortium name="The Broad Institute Genomics Platform"/>
            <consortium name="The Broad Institute Genome Sequencing Center for Infectious Disease"/>
            <person name="Wu L."/>
            <person name="Ma J."/>
        </authorList>
    </citation>
    <scope>NUCLEOTIDE SEQUENCE [LARGE SCALE GENOMIC DNA]</scope>
    <source>
        <strain evidence="2">CGMCC 1.16275</strain>
    </source>
</reference>
<gene>
    <name evidence="1" type="ORF">ACFQPS_13025</name>
</gene>
<protein>
    <submittedName>
        <fullName evidence="1">Uncharacterized protein</fullName>
    </submittedName>
</protein>
<dbReference type="EMBL" id="JBHTCM010000012">
    <property type="protein sequence ID" value="MFC7334088.1"/>
    <property type="molecule type" value="Genomic_DNA"/>
</dbReference>
<evidence type="ECO:0000313" key="1">
    <source>
        <dbReference type="EMBL" id="MFC7334088.1"/>
    </source>
</evidence>